<dbReference type="PANTHER" id="PTHR45453">
    <property type="entry name" value="PHOSPHATE REGULON SENSOR PROTEIN PHOR"/>
    <property type="match status" value="1"/>
</dbReference>
<dbReference type="Gene3D" id="3.30.565.10">
    <property type="entry name" value="Histidine kinase-like ATPase, C-terminal domain"/>
    <property type="match status" value="1"/>
</dbReference>
<dbReference type="OrthoDB" id="9773956at2"/>
<dbReference type="EMBL" id="FRAC01000018">
    <property type="protein sequence ID" value="SHK82972.1"/>
    <property type="molecule type" value="Genomic_DNA"/>
</dbReference>
<dbReference type="InterPro" id="IPR004358">
    <property type="entry name" value="Sig_transdc_His_kin-like_C"/>
</dbReference>
<dbReference type="AlphaFoldDB" id="A0A1M6VN88"/>
<evidence type="ECO:0000256" key="7">
    <source>
        <dbReference type="ARBA" id="ARBA00023012"/>
    </source>
</evidence>
<dbReference type="GO" id="GO:0000155">
    <property type="term" value="F:phosphorelay sensor kinase activity"/>
    <property type="evidence" value="ECO:0007669"/>
    <property type="project" value="InterPro"/>
</dbReference>
<dbReference type="PANTHER" id="PTHR45453:SF1">
    <property type="entry name" value="PHOSPHATE REGULON SENSOR PROTEIN PHOR"/>
    <property type="match status" value="1"/>
</dbReference>
<dbReference type="InterPro" id="IPR005467">
    <property type="entry name" value="His_kinase_dom"/>
</dbReference>
<dbReference type="SUPFAM" id="SSF47384">
    <property type="entry name" value="Homodimeric domain of signal transducing histidine kinase"/>
    <property type="match status" value="1"/>
</dbReference>
<feature type="domain" description="Histidine kinase" evidence="8">
    <location>
        <begin position="86"/>
        <end position="300"/>
    </location>
</feature>
<dbReference type="RefSeq" id="WP_084124365.1">
    <property type="nucleotide sequence ID" value="NZ_FRAC01000018.1"/>
</dbReference>
<keyword evidence="5" id="KW-0808">Transferase</keyword>
<dbReference type="CDD" id="cd00082">
    <property type="entry name" value="HisKA"/>
    <property type="match status" value="1"/>
</dbReference>
<evidence type="ECO:0000259" key="8">
    <source>
        <dbReference type="PROSITE" id="PS50109"/>
    </source>
</evidence>
<dbReference type="Gene3D" id="1.10.287.130">
    <property type="match status" value="1"/>
</dbReference>
<dbReference type="Proteomes" id="UP000184386">
    <property type="component" value="Unassembled WGS sequence"/>
</dbReference>
<dbReference type="InterPro" id="IPR050351">
    <property type="entry name" value="BphY/WalK/GraS-like"/>
</dbReference>
<dbReference type="InterPro" id="IPR036890">
    <property type="entry name" value="HATPase_C_sf"/>
</dbReference>
<dbReference type="GO" id="GO:0005886">
    <property type="term" value="C:plasma membrane"/>
    <property type="evidence" value="ECO:0007669"/>
    <property type="project" value="TreeGrafter"/>
</dbReference>
<evidence type="ECO:0000256" key="2">
    <source>
        <dbReference type="ARBA" id="ARBA00004370"/>
    </source>
</evidence>
<evidence type="ECO:0000256" key="6">
    <source>
        <dbReference type="ARBA" id="ARBA00022777"/>
    </source>
</evidence>
<dbReference type="SUPFAM" id="SSF55874">
    <property type="entry name" value="ATPase domain of HSP90 chaperone/DNA topoisomerase II/histidine kinase"/>
    <property type="match status" value="1"/>
</dbReference>
<keyword evidence="10" id="KW-1185">Reference proteome</keyword>
<dbReference type="STRING" id="1121322.SAMN02745136_03435"/>
<sequence>MMIPILSILLCLVTILFCYLYLNKVLGRISTIIDMFISKRTVEDTDVSDTRESKLISQLKRLLLIAKHDMNSSKEEKEMVTRLISDLSHQLKTPLANITMYVEILKTESLSEEEREEFIQRTGEQAAKMEWLLKSLFKTSRLETGIIEFNEAPSFIKETIADSISAVFSQAEKKQIRIVLEECEDRKLFHNRKWTVEALSNILENAVKYSPESSEIKISLVPMELYTKIQIEDQGIGIPSEEFNLIFRRFYRSEQVEQKEGTGLGLYLSQLILSKQGGYVTVDSKVGKGSKFSVFLKNDLITP</sequence>
<dbReference type="Pfam" id="PF00512">
    <property type="entry name" value="HisKA"/>
    <property type="match status" value="1"/>
</dbReference>
<proteinExistence type="predicted"/>
<protein>
    <recommendedName>
        <fullName evidence="3">histidine kinase</fullName>
        <ecNumber evidence="3">2.7.13.3</ecNumber>
    </recommendedName>
</protein>
<evidence type="ECO:0000256" key="4">
    <source>
        <dbReference type="ARBA" id="ARBA00022553"/>
    </source>
</evidence>
<dbReference type="InterPro" id="IPR003594">
    <property type="entry name" value="HATPase_dom"/>
</dbReference>
<dbReference type="Pfam" id="PF02518">
    <property type="entry name" value="HATPase_c"/>
    <property type="match status" value="1"/>
</dbReference>
<dbReference type="GO" id="GO:0016036">
    <property type="term" value="P:cellular response to phosphate starvation"/>
    <property type="evidence" value="ECO:0007669"/>
    <property type="project" value="TreeGrafter"/>
</dbReference>
<evidence type="ECO:0000313" key="9">
    <source>
        <dbReference type="EMBL" id="SHK82972.1"/>
    </source>
</evidence>
<keyword evidence="7" id="KW-0902">Two-component regulatory system</keyword>
<reference evidence="9 10" key="1">
    <citation type="submission" date="2016-11" db="EMBL/GenBank/DDBJ databases">
        <authorList>
            <person name="Jaros S."/>
            <person name="Januszkiewicz K."/>
            <person name="Wedrychowicz H."/>
        </authorList>
    </citation>
    <scope>NUCLEOTIDE SEQUENCE [LARGE SCALE GENOMIC DNA]</scope>
    <source>
        <strain evidence="9 10">DSM 15929</strain>
    </source>
</reference>
<dbReference type="SMART" id="SM00387">
    <property type="entry name" value="HATPase_c"/>
    <property type="match status" value="1"/>
</dbReference>
<evidence type="ECO:0000256" key="1">
    <source>
        <dbReference type="ARBA" id="ARBA00000085"/>
    </source>
</evidence>
<dbReference type="PRINTS" id="PR00344">
    <property type="entry name" value="BCTRLSENSOR"/>
</dbReference>
<name>A0A1M6VN88_9FIRM</name>
<dbReference type="SMART" id="SM00388">
    <property type="entry name" value="HisKA"/>
    <property type="match status" value="1"/>
</dbReference>
<evidence type="ECO:0000256" key="3">
    <source>
        <dbReference type="ARBA" id="ARBA00012438"/>
    </source>
</evidence>
<gene>
    <name evidence="9" type="ORF">SAMN02745136_03435</name>
</gene>
<comment type="subcellular location">
    <subcellularLocation>
        <location evidence="2">Membrane</location>
    </subcellularLocation>
</comment>
<evidence type="ECO:0000313" key="10">
    <source>
        <dbReference type="Proteomes" id="UP000184386"/>
    </source>
</evidence>
<dbReference type="CDD" id="cd00075">
    <property type="entry name" value="HATPase"/>
    <property type="match status" value="1"/>
</dbReference>
<comment type="catalytic activity">
    <reaction evidence="1">
        <text>ATP + protein L-histidine = ADP + protein N-phospho-L-histidine.</text>
        <dbReference type="EC" id="2.7.13.3"/>
    </reaction>
</comment>
<keyword evidence="4" id="KW-0597">Phosphoprotein</keyword>
<organism evidence="9 10">
    <name type="scientific">Anaerocolumna jejuensis DSM 15929</name>
    <dbReference type="NCBI Taxonomy" id="1121322"/>
    <lineage>
        <taxon>Bacteria</taxon>
        <taxon>Bacillati</taxon>
        <taxon>Bacillota</taxon>
        <taxon>Clostridia</taxon>
        <taxon>Lachnospirales</taxon>
        <taxon>Lachnospiraceae</taxon>
        <taxon>Anaerocolumna</taxon>
    </lineage>
</organism>
<dbReference type="GO" id="GO:0004721">
    <property type="term" value="F:phosphoprotein phosphatase activity"/>
    <property type="evidence" value="ECO:0007669"/>
    <property type="project" value="TreeGrafter"/>
</dbReference>
<evidence type="ECO:0000256" key="5">
    <source>
        <dbReference type="ARBA" id="ARBA00022679"/>
    </source>
</evidence>
<accession>A0A1M6VN88</accession>
<keyword evidence="6 9" id="KW-0418">Kinase</keyword>
<dbReference type="PROSITE" id="PS50109">
    <property type="entry name" value="HIS_KIN"/>
    <property type="match status" value="1"/>
</dbReference>
<dbReference type="InterPro" id="IPR003661">
    <property type="entry name" value="HisK_dim/P_dom"/>
</dbReference>
<dbReference type="InterPro" id="IPR036097">
    <property type="entry name" value="HisK_dim/P_sf"/>
</dbReference>
<dbReference type="EC" id="2.7.13.3" evidence="3"/>